<proteinExistence type="predicted"/>
<evidence type="ECO:0000313" key="1">
    <source>
        <dbReference type="EMBL" id="CDY20364.1"/>
    </source>
</evidence>
<dbReference type="AlphaFoldDB" id="A0A078G4P8"/>
<protein>
    <submittedName>
        <fullName evidence="1">BnaC02g24520D protein</fullName>
    </submittedName>
</protein>
<accession>A0A078G4P8</accession>
<reference evidence="1 2" key="1">
    <citation type="journal article" date="2014" name="Science">
        <title>Plant genetics. Early allopolyploid evolution in the post-Neolithic Brassica napus oilseed genome.</title>
        <authorList>
            <person name="Chalhoub B."/>
            <person name="Denoeud F."/>
            <person name="Liu S."/>
            <person name="Parkin I.A."/>
            <person name="Tang H."/>
            <person name="Wang X."/>
            <person name="Chiquet J."/>
            <person name="Belcram H."/>
            <person name="Tong C."/>
            <person name="Samans B."/>
            <person name="Correa M."/>
            <person name="Da Silva C."/>
            <person name="Just J."/>
            <person name="Falentin C."/>
            <person name="Koh C.S."/>
            <person name="Le Clainche I."/>
            <person name="Bernard M."/>
            <person name="Bento P."/>
            <person name="Noel B."/>
            <person name="Labadie K."/>
            <person name="Alberti A."/>
            <person name="Charles M."/>
            <person name="Arnaud D."/>
            <person name="Guo H."/>
            <person name="Daviaud C."/>
            <person name="Alamery S."/>
            <person name="Jabbari K."/>
            <person name="Zhao M."/>
            <person name="Edger P.P."/>
            <person name="Chelaifa H."/>
            <person name="Tack D."/>
            <person name="Lassalle G."/>
            <person name="Mestiri I."/>
            <person name="Schnel N."/>
            <person name="Le Paslier M.C."/>
            <person name="Fan G."/>
            <person name="Renault V."/>
            <person name="Bayer P.E."/>
            <person name="Golicz A.A."/>
            <person name="Manoli S."/>
            <person name="Lee T.H."/>
            <person name="Thi V.H."/>
            <person name="Chalabi S."/>
            <person name="Hu Q."/>
            <person name="Fan C."/>
            <person name="Tollenaere R."/>
            <person name="Lu Y."/>
            <person name="Battail C."/>
            <person name="Shen J."/>
            <person name="Sidebottom C.H."/>
            <person name="Wang X."/>
            <person name="Canaguier A."/>
            <person name="Chauveau A."/>
            <person name="Berard A."/>
            <person name="Deniot G."/>
            <person name="Guan M."/>
            <person name="Liu Z."/>
            <person name="Sun F."/>
            <person name="Lim Y.P."/>
            <person name="Lyons E."/>
            <person name="Town C.D."/>
            <person name="Bancroft I."/>
            <person name="Wang X."/>
            <person name="Meng J."/>
            <person name="Ma J."/>
            <person name="Pires J.C."/>
            <person name="King G.J."/>
            <person name="Brunel D."/>
            <person name="Delourme R."/>
            <person name="Renard M."/>
            <person name="Aury J.M."/>
            <person name="Adams K.L."/>
            <person name="Batley J."/>
            <person name="Snowdon R.J."/>
            <person name="Tost J."/>
            <person name="Edwards D."/>
            <person name="Zhou Y."/>
            <person name="Hua W."/>
            <person name="Sharpe A.G."/>
            <person name="Paterson A.H."/>
            <person name="Guan C."/>
            <person name="Wincker P."/>
        </authorList>
    </citation>
    <scope>NUCLEOTIDE SEQUENCE [LARGE SCALE GENOMIC DNA]</scope>
    <source>
        <strain evidence="2">cv. Darmor-bzh</strain>
    </source>
</reference>
<sequence>MLVRKKLRSRTNRTNESSLQIGNWSLPPLSWIERSKALLNFELLVELVPALWISSFVASNF</sequence>
<organism evidence="1 2">
    <name type="scientific">Brassica napus</name>
    <name type="common">Rape</name>
    <dbReference type="NCBI Taxonomy" id="3708"/>
    <lineage>
        <taxon>Eukaryota</taxon>
        <taxon>Viridiplantae</taxon>
        <taxon>Streptophyta</taxon>
        <taxon>Embryophyta</taxon>
        <taxon>Tracheophyta</taxon>
        <taxon>Spermatophyta</taxon>
        <taxon>Magnoliopsida</taxon>
        <taxon>eudicotyledons</taxon>
        <taxon>Gunneridae</taxon>
        <taxon>Pentapetalae</taxon>
        <taxon>rosids</taxon>
        <taxon>malvids</taxon>
        <taxon>Brassicales</taxon>
        <taxon>Brassicaceae</taxon>
        <taxon>Brassiceae</taxon>
        <taxon>Brassica</taxon>
    </lineage>
</organism>
<keyword evidence="2" id="KW-1185">Reference proteome</keyword>
<gene>
    <name evidence="1" type="primary">BnaC02g24520D</name>
    <name evidence="1" type="ORF">GSBRNA2T00012377001</name>
</gene>
<evidence type="ECO:0000313" key="2">
    <source>
        <dbReference type="Proteomes" id="UP000028999"/>
    </source>
</evidence>
<dbReference type="EMBL" id="LK032107">
    <property type="protein sequence ID" value="CDY20364.1"/>
    <property type="molecule type" value="Genomic_DNA"/>
</dbReference>
<dbReference type="OMA" id="QIGNWRF"/>
<name>A0A078G4P8_BRANA</name>
<dbReference type="Gramene" id="CDY20364">
    <property type="protein sequence ID" value="CDY20364"/>
    <property type="gene ID" value="GSBRNA2T00012377001"/>
</dbReference>
<dbReference type="PaxDb" id="3708-A0A078G4P8"/>
<dbReference type="Proteomes" id="UP000028999">
    <property type="component" value="Unassembled WGS sequence"/>
</dbReference>